<accession>A0A022PB69</accession>
<evidence type="ECO:0000313" key="1">
    <source>
        <dbReference type="EMBL" id="EYU13422.1"/>
    </source>
</evidence>
<sequence>MGLGANYKGLHIRTIGEEILIKDHQGRFYIEVPHYVDITSAEQLLNEWTSQINKQ</sequence>
<dbReference type="Proteomes" id="UP000023464">
    <property type="component" value="Unassembled WGS sequence"/>
</dbReference>
<name>A0A022PB69_9GAMM</name>
<gene>
    <name evidence="1" type="ORF">BA1DRAFT_04109</name>
</gene>
<dbReference type="PATRIC" id="fig|1393736.3.peg.4184"/>
<proteinExistence type="predicted"/>
<protein>
    <submittedName>
        <fullName evidence="1">Uncharacterized protein</fullName>
    </submittedName>
</protein>
<reference evidence="1 2" key="1">
    <citation type="submission" date="2014-03" db="EMBL/GenBank/DDBJ databases">
        <title>Draft Genome of Photorhabdus luminescens BA1, an Egyptian Isolate.</title>
        <authorList>
            <person name="Ghazal S."/>
            <person name="Hurst S.G.IV."/>
            <person name="Morris K."/>
            <person name="Thomas K."/>
            <person name="Tisa L.S."/>
        </authorList>
    </citation>
    <scope>NUCLEOTIDE SEQUENCE [LARGE SCALE GENOMIC DNA]</scope>
    <source>
        <strain evidence="1 2">BA1</strain>
    </source>
</reference>
<dbReference type="EMBL" id="JFGV01000087">
    <property type="protein sequence ID" value="EYU13422.1"/>
    <property type="molecule type" value="Genomic_DNA"/>
</dbReference>
<organism evidence="1 2">
    <name type="scientific">Photorhabdus aegyptia</name>
    <dbReference type="NCBI Taxonomy" id="2805098"/>
    <lineage>
        <taxon>Bacteria</taxon>
        <taxon>Pseudomonadati</taxon>
        <taxon>Pseudomonadota</taxon>
        <taxon>Gammaproteobacteria</taxon>
        <taxon>Enterobacterales</taxon>
        <taxon>Morganellaceae</taxon>
        <taxon>Photorhabdus</taxon>
    </lineage>
</organism>
<evidence type="ECO:0000313" key="2">
    <source>
        <dbReference type="Proteomes" id="UP000023464"/>
    </source>
</evidence>
<dbReference type="AlphaFoldDB" id="A0A022PB69"/>
<comment type="caution">
    <text evidence="1">The sequence shown here is derived from an EMBL/GenBank/DDBJ whole genome shotgun (WGS) entry which is preliminary data.</text>
</comment>
<keyword evidence="2" id="KW-1185">Reference proteome</keyword>